<dbReference type="RefSeq" id="WP_196194682.1">
    <property type="nucleotide sequence ID" value="NZ_JADPRT010000006.1"/>
</dbReference>
<name>A0A931B6E7_9ACTN</name>
<evidence type="ECO:0000256" key="1">
    <source>
        <dbReference type="SAM" id="MobiDB-lite"/>
    </source>
</evidence>
<comment type="caution">
    <text evidence="2">The sequence shown here is derived from an EMBL/GenBank/DDBJ whole genome shotgun (WGS) entry which is preliminary data.</text>
</comment>
<reference evidence="2" key="1">
    <citation type="submission" date="2020-11" db="EMBL/GenBank/DDBJ databases">
        <title>Isolation and identification of active actinomycetes.</title>
        <authorList>
            <person name="Yu B."/>
        </authorList>
    </citation>
    <scope>NUCLEOTIDE SEQUENCE</scope>
    <source>
        <strain evidence="2">NEAU-YB345</strain>
    </source>
</reference>
<organism evidence="2 3">
    <name type="scientific">Streptacidiphilus fuscans</name>
    <dbReference type="NCBI Taxonomy" id="2789292"/>
    <lineage>
        <taxon>Bacteria</taxon>
        <taxon>Bacillati</taxon>
        <taxon>Actinomycetota</taxon>
        <taxon>Actinomycetes</taxon>
        <taxon>Kitasatosporales</taxon>
        <taxon>Streptomycetaceae</taxon>
        <taxon>Streptacidiphilus</taxon>
    </lineage>
</organism>
<sequence length="54" mass="5350">MPNWGGGSAGSGDAPEGAEVNTTPEPEAEQAEEQAATVEPTVSRGIPDPSEPSG</sequence>
<proteinExistence type="predicted"/>
<feature type="region of interest" description="Disordered" evidence="1">
    <location>
        <begin position="1"/>
        <end position="54"/>
    </location>
</feature>
<feature type="compositionally biased region" description="Gly residues" evidence="1">
    <location>
        <begin position="1"/>
        <end position="10"/>
    </location>
</feature>
<protein>
    <submittedName>
        <fullName evidence="2">Uncharacterized protein</fullName>
    </submittedName>
</protein>
<accession>A0A931B6E7</accession>
<dbReference type="Proteomes" id="UP000657385">
    <property type="component" value="Unassembled WGS sequence"/>
</dbReference>
<feature type="compositionally biased region" description="Low complexity" evidence="1">
    <location>
        <begin position="33"/>
        <end position="42"/>
    </location>
</feature>
<evidence type="ECO:0000313" key="2">
    <source>
        <dbReference type="EMBL" id="MBF9069492.1"/>
    </source>
</evidence>
<keyword evidence="3" id="KW-1185">Reference proteome</keyword>
<dbReference type="AlphaFoldDB" id="A0A931B6E7"/>
<gene>
    <name evidence="2" type="ORF">I2501_15825</name>
</gene>
<evidence type="ECO:0000313" key="3">
    <source>
        <dbReference type="Proteomes" id="UP000657385"/>
    </source>
</evidence>
<dbReference type="EMBL" id="JADPRT010000006">
    <property type="protein sequence ID" value="MBF9069492.1"/>
    <property type="molecule type" value="Genomic_DNA"/>
</dbReference>